<name>A0A5F9CMG6_RABIT</name>
<dbReference type="InterPro" id="IPR001909">
    <property type="entry name" value="KRAB"/>
</dbReference>
<dbReference type="PANTHER" id="PTHR23232">
    <property type="entry name" value="KRAB DOMAIN C2H2 ZINC FINGER"/>
    <property type="match status" value="1"/>
</dbReference>
<dbReference type="GO" id="GO:0006355">
    <property type="term" value="P:regulation of DNA-templated transcription"/>
    <property type="evidence" value="ECO:0007669"/>
    <property type="project" value="InterPro"/>
</dbReference>
<sequence length="174" mass="20075">MATAAEDDDLDFVPVVPGQQDHDQRCVTLKDVFVYLSHEEWKLLDEDQKCLYYDVMLNIFLYVLSLRLPISRSCLLTQPEPESQPRQPDSADVAPVNAKTTKRRSGPGYWYTEMDEDAHSEEGVLERISQVRSPEAGPSTQETQSSYRKCSHFVCHLKILTCERHRYLELLLII</sequence>
<reference evidence="3" key="2">
    <citation type="submission" date="2025-08" db="UniProtKB">
        <authorList>
            <consortium name="Ensembl"/>
        </authorList>
    </citation>
    <scope>IDENTIFICATION</scope>
    <source>
        <strain evidence="3">Thorbecke</strain>
    </source>
</reference>
<keyword evidence="4" id="KW-1185">Reference proteome</keyword>
<dbReference type="SUPFAM" id="SSF109640">
    <property type="entry name" value="KRAB domain (Kruppel-associated box)"/>
    <property type="match status" value="1"/>
</dbReference>
<proteinExistence type="predicted"/>
<reference evidence="3" key="3">
    <citation type="submission" date="2025-09" db="UniProtKB">
        <authorList>
            <consortium name="Ensembl"/>
        </authorList>
    </citation>
    <scope>IDENTIFICATION</scope>
    <source>
        <strain evidence="3">Thorbecke</strain>
    </source>
</reference>
<evidence type="ECO:0000313" key="4">
    <source>
        <dbReference type="Proteomes" id="UP000001811"/>
    </source>
</evidence>
<dbReference type="SMART" id="SM00349">
    <property type="entry name" value="KRAB"/>
    <property type="match status" value="1"/>
</dbReference>
<dbReference type="PANTHER" id="PTHR23232:SF133">
    <property type="entry name" value="RIKEN CDNA 1700020N01 GENE"/>
    <property type="match status" value="1"/>
</dbReference>
<feature type="domain" description="KRAB" evidence="2">
    <location>
        <begin position="27"/>
        <end position="98"/>
    </location>
</feature>
<dbReference type="InterPro" id="IPR036051">
    <property type="entry name" value="KRAB_dom_sf"/>
</dbReference>
<dbReference type="EMBL" id="AAGW02040584">
    <property type="status" value="NOT_ANNOTATED_CDS"/>
    <property type="molecule type" value="Genomic_DNA"/>
</dbReference>
<dbReference type="Gene3D" id="6.10.140.140">
    <property type="match status" value="1"/>
</dbReference>
<dbReference type="Ensembl" id="ENSOCUT00000050788.1">
    <property type="protein sequence ID" value="ENSOCUP00000034828.1"/>
    <property type="gene ID" value="ENSOCUG00000038123.1"/>
</dbReference>
<dbReference type="InParanoid" id="A0A5F9CMG6"/>
<evidence type="ECO:0000256" key="1">
    <source>
        <dbReference type="SAM" id="MobiDB-lite"/>
    </source>
</evidence>
<evidence type="ECO:0000259" key="2">
    <source>
        <dbReference type="PROSITE" id="PS50805"/>
    </source>
</evidence>
<reference evidence="3 4" key="1">
    <citation type="journal article" date="2011" name="Nature">
        <title>A high-resolution map of human evolutionary constraint using 29 mammals.</title>
        <authorList>
            <person name="Lindblad-Toh K."/>
            <person name="Garber M."/>
            <person name="Zuk O."/>
            <person name="Lin M.F."/>
            <person name="Parker B.J."/>
            <person name="Washietl S."/>
            <person name="Kheradpour P."/>
            <person name="Ernst J."/>
            <person name="Jordan G."/>
            <person name="Mauceli E."/>
            <person name="Ward L.D."/>
            <person name="Lowe C.B."/>
            <person name="Holloway A.K."/>
            <person name="Clamp M."/>
            <person name="Gnerre S."/>
            <person name="Alfoldi J."/>
            <person name="Beal K."/>
            <person name="Chang J."/>
            <person name="Clawson H."/>
            <person name="Cuff J."/>
            <person name="Di Palma F."/>
            <person name="Fitzgerald S."/>
            <person name="Flicek P."/>
            <person name="Guttman M."/>
            <person name="Hubisz M.J."/>
            <person name="Jaffe D.B."/>
            <person name="Jungreis I."/>
            <person name="Kent W.J."/>
            <person name="Kostka D."/>
            <person name="Lara M."/>
            <person name="Martins A.L."/>
            <person name="Massingham T."/>
            <person name="Moltke I."/>
            <person name="Raney B.J."/>
            <person name="Rasmussen M.D."/>
            <person name="Robinson J."/>
            <person name="Stark A."/>
            <person name="Vilella A.J."/>
            <person name="Wen J."/>
            <person name="Xie X."/>
            <person name="Zody M.C."/>
            <person name="Baldwin J."/>
            <person name="Bloom T."/>
            <person name="Chin C.W."/>
            <person name="Heiman D."/>
            <person name="Nicol R."/>
            <person name="Nusbaum C."/>
            <person name="Young S."/>
            <person name="Wilkinson J."/>
            <person name="Worley K.C."/>
            <person name="Kovar C.L."/>
            <person name="Muzny D.M."/>
            <person name="Gibbs R.A."/>
            <person name="Cree A."/>
            <person name="Dihn H.H."/>
            <person name="Fowler G."/>
            <person name="Jhangiani S."/>
            <person name="Joshi V."/>
            <person name="Lee S."/>
            <person name="Lewis L.R."/>
            <person name="Nazareth L.V."/>
            <person name="Okwuonu G."/>
            <person name="Santibanez J."/>
            <person name="Warren W.C."/>
            <person name="Mardis E.R."/>
            <person name="Weinstock G.M."/>
            <person name="Wilson R.K."/>
            <person name="Delehaunty K."/>
            <person name="Dooling D."/>
            <person name="Fronik C."/>
            <person name="Fulton L."/>
            <person name="Fulton B."/>
            <person name="Graves T."/>
            <person name="Minx P."/>
            <person name="Sodergren E."/>
            <person name="Birney E."/>
            <person name="Margulies E.H."/>
            <person name="Herrero J."/>
            <person name="Green E.D."/>
            <person name="Haussler D."/>
            <person name="Siepel A."/>
            <person name="Goldman N."/>
            <person name="Pollard K.S."/>
            <person name="Pedersen J.S."/>
            <person name="Lander E.S."/>
            <person name="Kellis M."/>
        </authorList>
    </citation>
    <scope>NUCLEOTIDE SEQUENCE [LARGE SCALE GENOMIC DNA]</scope>
    <source>
        <strain evidence="3 4">Thorbecke inbred</strain>
    </source>
</reference>
<protein>
    <recommendedName>
        <fullName evidence="2">KRAB domain-containing protein</fullName>
    </recommendedName>
</protein>
<dbReference type="PROSITE" id="PS50805">
    <property type="entry name" value="KRAB"/>
    <property type="match status" value="1"/>
</dbReference>
<dbReference type="Pfam" id="PF01352">
    <property type="entry name" value="KRAB"/>
    <property type="match status" value="1"/>
</dbReference>
<dbReference type="CDD" id="cd07765">
    <property type="entry name" value="KRAB_A-box"/>
    <property type="match status" value="1"/>
</dbReference>
<organism evidence="3 4">
    <name type="scientific">Oryctolagus cuniculus</name>
    <name type="common">Rabbit</name>
    <dbReference type="NCBI Taxonomy" id="9986"/>
    <lineage>
        <taxon>Eukaryota</taxon>
        <taxon>Metazoa</taxon>
        <taxon>Chordata</taxon>
        <taxon>Craniata</taxon>
        <taxon>Vertebrata</taxon>
        <taxon>Euteleostomi</taxon>
        <taxon>Mammalia</taxon>
        <taxon>Eutheria</taxon>
        <taxon>Euarchontoglires</taxon>
        <taxon>Glires</taxon>
        <taxon>Lagomorpha</taxon>
        <taxon>Leporidae</taxon>
        <taxon>Oryctolagus</taxon>
    </lineage>
</organism>
<dbReference type="Bgee" id="ENSOCUG00000038123">
    <property type="expression patterns" value="Expressed in testis"/>
</dbReference>
<feature type="compositionally biased region" description="Polar residues" evidence="1">
    <location>
        <begin position="78"/>
        <end position="87"/>
    </location>
</feature>
<dbReference type="InterPro" id="IPR050169">
    <property type="entry name" value="Krueppel_C2H2_ZnF"/>
</dbReference>
<dbReference type="GeneTree" id="ENSGT00950000183442"/>
<feature type="region of interest" description="Disordered" evidence="1">
    <location>
        <begin position="78"/>
        <end position="110"/>
    </location>
</feature>
<accession>A0A5F9CMG6</accession>
<evidence type="ECO:0000313" key="3">
    <source>
        <dbReference type="Ensembl" id="ENSOCUP00000034828.1"/>
    </source>
</evidence>
<dbReference type="AlphaFoldDB" id="A0A5F9CMG6"/>
<dbReference type="EMBL" id="AAGW02040583">
    <property type="status" value="NOT_ANNOTATED_CDS"/>
    <property type="molecule type" value="Genomic_DNA"/>
</dbReference>
<dbReference type="Proteomes" id="UP000001811">
    <property type="component" value="Chromosome X"/>
</dbReference>